<dbReference type="Proteomes" id="UP001190700">
    <property type="component" value="Unassembled WGS sequence"/>
</dbReference>
<keyword evidence="2" id="KW-1185">Reference proteome</keyword>
<dbReference type="AlphaFoldDB" id="A0AAE0CEZ7"/>
<proteinExistence type="predicted"/>
<name>A0AAE0CEZ7_9CHLO</name>
<comment type="caution">
    <text evidence="1">The sequence shown here is derived from an EMBL/GenBank/DDBJ whole genome shotgun (WGS) entry which is preliminary data.</text>
</comment>
<evidence type="ECO:0000313" key="2">
    <source>
        <dbReference type="Proteomes" id="UP001190700"/>
    </source>
</evidence>
<sequence length="198" mass="21352">MLAAFCVVQPALAAADPPAFLTKAASAHVEKTFKNMANPGGKAWSDAMRSQAMPAVHLTKKKFVPAERTTIPEGMRLGHLQDWKAAQANFLKSAEKHFASSAADERENSQTGINRELFKGNSVNINQLGKAMVDKLKGLAGSWKSAVKKATVARGISPKVGTKDAMKKDSVSGFARPWATGHLRKLKAESRRVLRNSA</sequence>
<reference evidence="1 2" key="1">
    <citation type="journal article" date="2015" name="Genome Biol. Evol.">
        <title>Comparative Genomics of a Bacterivorous Green Alga Reveals Evolutionary Causalities and Consequences of Phago-Mixotrophic Mode of Nutrition.</title>
        <authorList>
            <person name="Burns J.A."/>
            <person name="Paasch A."/>
            <person name="Narechania A."/>
            <person name="Kim E."/>
        </authorList>
    </citation>
    <scope>NUCLEOTIDE SEQUENCE [LARGE SCALE GENOMIC DNA]</scope>
    <source>
        <strain evidence="1 2">PLY_AMNH</strain>
    </source>
</reference>
<dbReference type="EMBL" id="LGRX02024615">
    <property type="protein sequence ID" value="KAK3253816.1"/>
    <property type="molecule type" value="Genomic_DNA"/>
</dbReference>
<protein>
    <submittedName>
        <fullName evidence="1">Uncharacterized protein</fullName>
    </submittedName>
</protein>
<gene>
    <name evidence="1" type="ORF">CYMTET_36949</name>
</gene>
<accession>A0AAE0CEZ7</accession>
<organism evidence="1 2">
    <name type="scientific">Cymbomonas tetramitiformis</name>
    <dbReference type="NCBI Taxonomy" id="36881"/>
    <lineage>
        <taxon>Eukaryota</taxon>
        <taxon>Viridiplantae</taxon>
        <taxon>Chlorophyta</taxon>
        <taxon>Pyramimonadophyceae</taxon>
        <taxon>Pyramimonadales</taxon>
        <taxon>Pyramimonadaceae</taxon>
        <taxon>Cymbomonas</taxon>
    </lineage>
</organism>
<evidence type="ECO:0000313" key="1">
    <source>
        <dbReference type="EMBL" id="KAK3253816.1"/>
    </source>
</evidence>